<feature type="region of interest" description="Disordered" evidence="1">
    <location>
        <begin position="312"/>
        <end position="336"/>
    </location>
</feature>
<feature type="compositionally biased region" description="Basic and acidic residues" evidence="1">
    <location>
        <begin position="315"/>
        <end position="324"/>
    </location>
</feature>
<evidence type="ECO:0000313" key="3">
    <source>
        <dbReference type="Proteomes" id="UP000517252"/>
    </source>
</evidence>
<reference evidence="2 3" key="1">
    <citation type="submission" date="2020-07" db="EMBL/GenBank/DDBJ databases">
        <title>Trichoderma asperellum IC-1 whole genome shotgun sequence.</title>
        <authorList>
            <person name="Kanamasa S."/>
            <person name="Takahashi H."/>
        </authorList>
    </citation>
    <scope>NUCLEOTIDE SEQUENCE [LARGE SCALE GENOMIC DNA]</scope>
    <source>
        <strain evidence="2 3">IC-1</strain>
    </source>
</reference>
<dbReference type="Proteomes" id="UP000517252">
    <property type="component" value="Unassembled WGS sequence"/>
</dbReference>
<organism evidence="2 3">
    <name type="scientific">Trichoderma asperellum</name>
    <name type="common">Filamentous fungus</name>
    <dbReference type="NCBI Taxonomy" id="101201"/>
    <lineage>
        <taxon>Eukaryota</taxon>
        <taxon>Fungi</taxon>
        <taxon>Dikarya</taxon>
        <taxon>Ascomycota</taxon>
        <taxon>Pezizomycotina</taxon>
        <taxon>Sordariomycetes</taxon>
        <taxon>Hypocreomycetidae</taxon>
        <taxon>Hypocreales</taxon>
        <taxon>Hypocreaceae</taxon>
        <taxon>Trichoderma</taxon>
    </lineage>
</organism>
<protein>
    <submittedName>
        <fullName evidence="2">Uncharacterized protein</fullName>
    </submittedName>
</protein>
<evidence type="ECO:0000256" key="1">
    <source>
        <dbReference type="SAM" id="MobiDB-lite"/>
    </source>
</evidence>
<dbReference type="EMBL" id="BLZH01000005">
    <property type="protein sequence ID" value="GFP55695.1"/>
    <property type="molecule type" value="Genomic_DNA"/>
</dbReference>
<gene>
    <name evidence="2" type="ORF">TASIC1_0005055300</name>
</gene>
<sequence length="982" mass="111601">MNMGNILLNLDLLLSRNGFPFSGQLQNNRIARRNTPSGAHDLILQPDTPESERDKKLWIVDRIMEPQTIPHFLESMTFGILSDGSKSAFPPLSEEVVMLMQQPMATWAPAPYDASHDILIQQLMIRIGSHEDGSRLVPIEKGLHAMKSRLWEGIMPLSERRWKDLSLDSPQNFHTACQYIAGVTNVFHYLNLPPIKAALRETYNLMWGHLRHFEDAFNAKNRLEQKPEVQIAARWHEYIKNHFNFVSLHAHRWVIDSVDRLRRPILKELETNTSPAGLGLDAQQWDLTNKLHDLVENAAQADSGIFLPMDGYEGESLRSQDDAPLRPGANEPYRTEPISFSANTHARKGDYYLRLKYLSRTERWLGHERPTDQPPEPGLPTGFDLMSNSAQTAYSQVTAQEKTRLELRGPPVPLGRPLWVEMANRYLSTPNNFEWGFVAYRLSHDHTDEEWEQFKTKFEADVANWGHELNGVDNIRERSVVHWLDAKDLDVADDDVDALRTKFQEFRESADFPSGVHADILLGADKGVIDSYLHPTPEQGGFVMAIDADFDPNEVDDERSEESPGYSGVVRVLGSILWDDLSALVKTQTQHLFDVWPLAMNHPHNVYEGPLGEIQSLHIRKTMTEIDKTGRFIEAMKTVYGPFDELSNDDALSWNFPDDPGAGGHRGRYLWTDAFGVVNFITLFKETAKPKYLTLAKRLVTTVHDILGRTRDGGKRLDGATDEEPLRGGLRIGKVDAKGHDGDGQYHHYLTLWMFALNRLSIAADEVEYNDLAIQLARSIHPRFLMHCLSGDVRMVWKITVDMKNVLVQTEGHLDAATGYVVYKLLQSTAAKQGHRNGVLNQEISDYWNLMTRKGSLSPGNDFLDLGMGLWMCHIWRDEPWAMKLSDKALVRVEELLGQDSAVMHRSASQRLAFREFGTCVGVACCDVSDYLESRVADLIQFWDKHLDSKDTEDELKPISRVMYATALNAGAFRRGYLEDDE</sequence>
<dbReference type="OrthoDB" id="3437405at2759"/>
<dbReference type="AlphaFoldDB" id="A0A6V8QTP1"/>
<comment type="caution">
    <text evidence="2">The sequence shown here is derived from an EMBL/GenBank/DDBJ whole genome shotgun (WGS) entry which is preliminary data.</text>
</comment>
<evidence type="ECO:0000313" key="2">
    <source>
        <dbReference type="EMBL" id="GFP55695.1"/>
    </source>
</evidence>
<proteinExistence type="predicted"/>
<accession>A0A6V8QTP1</accession>
<name>A0A6V8QTP1_TRIAP</name>